<keyword evidence="4 6" id="KW-0597">Phosphoprotein</keyword>
<dbReference type="AlphaFoldDB" id="A0A6I6EGZ1"/>
<dbReference type="InterPro" id="IPR011006">
    <property type="entry name" value="CheY-like_superfamily"/>
</dbReference>
<keyword evidence="4" id="KW-0963">Cytoplasm</keyword>
<feature type="active site" evidence="4 5">
    <location>
        <position position="180"/>
    </location>
</feature>
<comment type="catalytic activity">
    <reaction evidence="3 4">
        <text>[protein]-L-glutamate 5-O-methyl ester + H2O = L-glutamyl-[protein] + methanol + H(+)</text>
        <dbReference type="Rhea" id="RHEA:23236"/>
        <dbReference type="Rhea" id="RHEA-COMP:10208"/>
        <dbReference type="Rhea" id="RHEA-COMP:10311"/>
        <dbReference type="ChEBI" id="CHEBI:15377"/>
        <dbReference type="ChEBI" id="CHEBI:15378"/>
        <dbReference type="ChEBI" id="CHEBI:17790"/>
        <dbReference type="ChEBI" id="CHEBI:29973"/>
        <dbReference type="ChEBI" id="CHEBI:82795"/>
        <dbReference type="EC" id="3.1.1.61"/>
    </reaction>
</comment>
<evidence type="ECO:0000256" key="3">
    <source>
        <dbReference type="ARBA" id="ARBA00048267"/>
    </source>
</evidence>
<feature type="modified residue" description="4-aspartylphosphate" evidence="4 6">
    <location>
        <position position="55"/>
    </location>
</feature>
<dbReference type="GO" id="GO:0006935">
    <property type="term" value="P:chemotaxis"/>
    <property type="evidence" value="ECO:0007669"/>
    <property type="project" value="UniProtKB-UniRule"/>
</dbReference>
<dbReference type="Gene3D" id="3.40.50.180">
    <property type="entry name" value="Methylesterase CheB, C-terminal domain"/>
    <property type="match status" value="1"/>
</dbReference>
<sequence>MSLRVVVVDDSGFFRRRIVEILNADVGIEVVGTAANGQEAIEVVKRLKPDVVTMDIEMPVMDGITAVRRIMAESPCPILMFSTLTTEGAKATLDALDAGAMDFLPKRFSEMAKDEDSAKILLRRRVRALGRTRLARPTTPAPLDRPAPTGAVPARPAQAPRLSPSATPLSSLRAVLIGTSTGGPVALQEVLKGLPKNFPLPIILVQHMPASFTPAFAERLNNLCQIEVKEAASGDLLKPGSALLAPGGVQLVLEGGAQPRVRIEESPPGTIYKPSVDITFKSAVAALRSQVLAVVLTGMGADGREGARELKANGAHVWAQDAASCVVYGMPAAVIDAGLADQILPLKEVGPALVKGFC</sequence>
<feature type="domain" description="CheB-type methylesterase" evidence="9">
    <location>
        <begin position="168"/>
        <end position="358"/>
    </location>
</feature>
<reference evidence="10 11" key="1">
    <citation type="submission" date="2019-12" db="EMBL/GenBank/DDBJ databases">
        <title>The complete genome of the thermophilic, anoxygenic phototrophic gammaproteobacterium Thermochromatium tepidum.</title>
        <authorList>
            <person name="Sattley W.M."/>
            <person name="Swingley W.D."/>
            <person name="Burchell B.M."/>
            <person name="Gurbani S.A."/>
            <person name="Kujawa C.M."/>
            <person name="Nuccio D.A."/>
            <person name="Schladweiler J."/>
            <person name="Shaffer K.N."/>
            <person name="Stokes L.M."/>
            <person name="Touchman J.W."/>
            <person name="Blankenship R.E."/>
            <person name="Madigan M.T."/>
        </authorList>
    </citation>
    <scope>NUCLEOTIDE SEQUENCE [LARGE SCALE GENOMIC DNA]</scope>
    <source>
        <strain evidence="10 11">ATCC 43061</strain>
    </source>
</reference>
<evidence type="ECO:0000256" key="7">
    <source>
        <dbReference type="SAM" id="MobiDB-lite"/>
    </source>
</evidence>
<keyword evidence="11" id="KW-1185">Reference proteome</keyword>
<dbReference type="NCBIfam" id="NF001965">
    <property type="entry name" value="PRK00742.1"/>
    <property type="match status" value="1"/>
</dbReference>
<dbReference type="GO" id="GO:0050568">
    <property type="term" value="F:protein-glutamine glutaminase activity"/>
    <property type="evidence" value="ECO:0007669"/>
    <property type="project" value="UniProtKB-UniRule"/>
</dbReference>
<evidence type="ECO:0000259" key="9">
    <source>
        <dbReference type="PROSITE" id="PS50122"/>
    </source>
</evidence>
<protein>
    <recommendedName>
        <fullName evidence="4">Protein-glutamate methylesterase/protein-glutamine glutaminase</fullName>
        <ecNumber evidence="4">3.1.1.61</ecNumber>
        <ecNumber evidence="4">3.5.1.44</ecNumber>
    </recommendedName>
</protein>
<dbReference type="PROSITE" id="PS50122">
    <property type="entry name" value="CHEB"/>
    <property type="match status" value="1"/>
</dbReference>
<dbReference type="HAMAP" id="MF_00099">
    <property type="entry name" value="CheB_chemtxs"/>
    <property type="match status" value="1"/>
</dbReference>
<dbReference type="PIRSF" id="PIRSF000876">
    <property type="entry name" value="RR_chemtxs_CheB"/>
    <property type="match status" value="1"/>
</dbReference>
<dbReference type="RefSeq" id="WP_153975672.1">
    <property type="nucleotide sequence ID" value="NZ_CP039268.1"/>
</dbReference>
<comment type="domain">
    <text evidence="4">Contains a C-terminal catalytic domain, and an N-terminal region which modulates catalytic activity.</text>
</comment>
<accession>A0A6I6EGZ1</accession>
<dbReference type="GO" id="GO:0005737">
    <property type="term" value="C:cytoplasm"/>
    <property type="evidence" value="ECO:0007669"/>
    <property type="project" value="UniProtKB-SubCell"/>
</dbReference>
<dbReference type="OrthoDB" id="9793421at2"/>
<evidence type="ECO:0000256" key="4">
    <source>
        <dbReference type="HAMAP-Rule" id="MF_00099"/>
    </source>
</evidence>
<dbReference type="GO" id="GO:0032259">
    <property type="term" value="P:methylation"/>
    <property type="evidence" value="ECO:0007669"/>
    <property type="project" value="UniProtKB-KW"/>
</dbReference>
<keyword evidence="10" id="KW-0808">Transferase</keyword>
<evidence type="ECO:0000259" key="8">
    <source>
        <dbReference type="PROSITE" id="PS50110"/>
    </source>
</evidence>
<evidence type="ECO:0000256" key="5">
    <source>
        <dbReference type="PROSITE-ProRule" id="PRU00050"/>
    </source>
</evidence>
<proteinExistence type="inferred from homology"/>
<name>A0A6I6EGZ1_THETI</name>
<dbReference type="InterPro" id="IPR001789">
    <property type="entry name" value="Sig_transdc_resp-reg_receiver"/>
</dbReference>
<dbReference type="Pfam" id="PF01339">
    <property type="entry name" value="CheB_methylest"/>
    <property type="match status" value="1"/>
</dbReference>
<dbReference type="CDD" id="cd16432">
    <property type="entry name" value="CheB_Rec"/>
    <property type="match status" value="1"/>
</dbReference>
<comment type="function">
    <text evidence="4">Involved in chemotaxis. Part of a chemotaxis signal transduction system that modulates chemotaxis in response to various stimuli. Catalyzes the demethylation of specific methylglutamate residues introduced into the chemoreceptors (methyl-accepting chemotaxis proteins or MCP) by CheR. Also mediates the irreversible deamidation of specific glutamine residues to glutamic acid.</text>
</comment>
<dbReference type="CDD" id="cd17541">
    <property type="entry name" value="REC_CheB-like"/>
    <property type="match status" value="1"/>
</dbReference>
<dbReference type="GO" id="GO:0008984">
    <property type="term" value="F:protein-glutamate methylesterase activity"/>
    <property type="evidence" value="ECO:0007669"/>
    <property type="project" value="UniProtKB-UniRule"/>
</dbReference>
<evidence type="ECO:0000256" key="6">
    <source>
        <dbReference type="PROSITE-ProRule" id="PRU00169"/>
    </source>
</evidence>
<comment type="catalytic activity">
    <reaction evidence="4">
        <text>L-glutaminyl-[protein] + H2O = L-glutamyl-[protein] + NH4(+)</text>
        <dbReference type="Rhea" id="RHEA:16441"/>
        <dbReference type="Rhea" id="RHEA-COMP:10207"/>
        <dbReference type="Rhea" id="RHEA-COMP:10208"/>
        <dbReference type="ChEBI" id="CHEBI:15377"/>
        <dbReference type="ChEBI" id="CHEBI:28938"/>
        <dbReference type="ChEBI" id="CHEBI:29973"/>
        <dbReference type="ChEBI" id="CHEBI:30011"/>
        <dbReference type="EC" id="3.5.1.44"/>
    </reaction>
</comment>
<evidence type="ECO:0000313" key="10">
    <source>
        <dbReference type="EMBL" id="QGU33480.1"/>
    </source>
</evidence>
<comment type="similarity">
    <text evidence="4">Belongs to the CheB family.</text>
</comment>
<keyword evidence="10" id="KW-0489">Methyltransferase</keyword>
<dbReference type="KEGG" id="ttp:E6P07_11125"/>
<dbReference type="SUPFAM" id="SSF52738">
    <property type="entry name" value="Methylesterase CheB, C-terminal domain"/>
    <property type="match status" value="1"/>
</dbReference>
<evidence type="ECO:0000256" key="1">
    <source>
        <dbReference type="ARBA" id="ARBA00022500"/>
    </source>
</evidence>
<evidence type="ECO:0000313" key="11">
    <source>
        <dbReference type="Proteomes" id="UP000426424"/>
    </source>
</evidence>
<feature type="domain" description="Response regulatory" evidence="8">
    <location>
        <begin position="4"/>
        <end position="121"/>
    </location>
</feature>
<dbReference type="InterPro" id="IPR035909">
    <property type="entry name" value="CheB_C"/>
</dbReference>
<keyword evidence="2 4" id="KW-0378">Hydrolase</keyword>
<comment type="PTM">
    <text evidence="4">Phosphorylated by CheA. Phosphorylation of the N-terminal regulatory domain activates the methylesterase activity.</text>
</comment>
<dbReference type="EMBL" id="CP039268">
    <property type="protein sequence ID" value="QGU33480.1"/>
    <property type="molecule type" value="Genomic_DNA"/>
</dbReference>
<organism evidence="10 11">
    <name type="scientific">Thermochromatium tepidum ATCC 43061</name>
    <dbReference type="NCBI Taxonomy" id="316276"/>
    <lineage>
        <taxon>Bacteria</taxon>
        <taxon>Pseudomonadati</taxon>
        <taxon>Pseudomonadota</taxon>
        <taxon>Gammaproteobacteria</taxon>
        <taxon>Chromatiales</taxon>
        <taxon>Chromatiaceae</taxon>
        <taxon>Thermochromatium</taxon>
    </lineage>
</organism>
<dbReference type="PANTHER" id="PTHR42872:SF3">
    <property type="entry name" value="PROTEIN-GLUTAMATE METHYLESTERASE_PROTEIN-GLUTAMINE GLUTAMINASE 1"/>
    <property type="match status" value="1"/>
</dbReference>
<dbReference type="InterPro" id="IPR000673">
    <property type="entry name" value="Sig_transdc_resp-reg_Me-estase"/>
</dbReference>
<keyword evidence="1 4" id="KW-0145">Chemotaxis</keyword>
<dbReference type="GO" id="GO:0008168">
    <property type="term" value="F:methyltransferase activity"/>
    <property type="evidence" value="ECO:0007669"/>
    <property type="project" value="UniProtKB-KW"/>
</dbReference>
<dbReference type="EC" id="3.1.1.61" evidence="4"/>
<dbReference type="GO" id="GO:0000156">
    <property type="term" value="F:phosphorelay response regulator activity"/>
    <property type="evidence" value="ECO:0007669"/>
    <property type="project" value="InterPro"/>
</dbReference>
<dbReference type="Gene3D" id="3.40.50.2300">
    <property type="match status" value="1"/>
</dbReference>
<comment type="subcellular location">
    <subcellularLocation>
        <location evidence="4">Cytoplasm</location>
    </subcellularLocation>
</comment>
<dbReference type="InterPro" id="IPR008248">
    <property type="entry name" value="CheB-like"/>
</dbReference>
<evidence type="ECO:0000256" key="2">
    <source>
        <dbReference type="ARBA" id="ARBA00022801"/>
    </source>
</evidence>
<dbReference type="SUPFAM" id="SSF52172">
    <property type="entry name" value="CheY-like"/>
    <property type="match status" value="1"/>
</dbReference>
<feature type="active site" evidence="4 5">
    <location>
        <position position="302"/>
    </location>
</feature>
<dbReference type="PANTHER" id="PTHR42872">
    <property type="entry name" value="PROTEIN-GLUTAMATE METHYLESTERASE/PROTEIN-GLUTAMINE GLUTAMINASE"/>
    <property type="match status" value="1"/>
</dbReference>
<dbReference type="PROSITE" id="PS50110">
    <property type="entry name" value="RESPONSE_REGULATORY"/>
    <property type="match status" value="1"/>
</dbReference>
<feature type="active site" evidence="4 5">
    <location>
        <position position="207"/>
    </location>
</feature>
<dbReference type="SMART" id="SM00448">
    <property type="entry name" value="REC"/>
    <property type="match status" value="1"/>
</dbReference>
<dbReference type="Pfam" id="PF00072">
    <property type="entry name" value="Response_reg"/>
    <property type="match status" value="1"/>
</dbReference>
<feature type="region of interest" description="Disordered" evidence="7">
    <location>
        <begin position="132"/>
        <end position="166"/>
    </location>
</feature>
<dbReference type="Proteomes" id="UP000426424">
    <property type="component" value="Chromosome"/>
</dbReference>
<dbReference type="EC" id="3.5.1.44" evidence="4"/>
<gene>
    <name evidence="4 10" type="primary">cheB</name>
    <name evidence="10" type="ORF">E6P07_11125</name>
</gene>